<dbReference type="GO" id="GO:0005524">
    <property type="term" value="F:ATP binding"/>
    <property type="evidence" value="ECO:0007669"/>
    <property type="project" value="UniProtKB-UniRule"/>
</dbReference>
<protein>
    <recommendedName>
        <fullName evidence="1">non-specific serine/threonine protein kinase</fullName>
        <ecNumber evidence="1">2.7.11.1</ecNumber>
    </recommendedName>
</protein>
<dbReference type="EMBL" id="JAAGMN010006757">
    <property type="protein sequence ID" value="NEE17590.1"/>
    <property type="molecule type" value="Genomic_DNA"/>
</dbReference>
<keyword evidence="5 11" id="KW-0418">Kinase</keyword>
<evidence type="ECO:0000256" key="1">
    <source>
        <dbReference type="ARBA" id="ARBA00012513"/>
    </source>
</evidence>
<reference evidence="11" key="1">
    <citation type="submission" date="2020-01" db="EMBL/GenBank/DDBJ databases">
        <title>Insect and environment-associated Actinomycetes.</title>
        <authorList>
            <person name="Currrie C."/>
            <person name="Chevrette M."/>
            <person name="Carlson C."/>
            <person name="Stubbendieck R."/>
            <person name="Wendt-Pienkowski E."/>
        </authorList>
    </citation>
    <scope>NUCLEOTIDE SEQUENCE</scope>
    <source>
        <strain evidence="11">SID7499</strain>
    </source>
</reference>
<dbReference type="InterPro" id="IPR000719">
    <property type="entry name" value="Prot_kinase_dom"/>
</dbReference>
<dbReference type="GO" id="GO:0004674">
    <property type="term" value="F:protein serine/threonine kinase activity"/>
    <property type="evidence" value="ECO:0007669"/>
    <property type="project" value="UniProtKB-KW"/>
</dbReference>
<feature type="non-terminal residue" evidence="11">
    <location>
        <position position="96"/>
    </location>
</feature>
<keyword evidence="3" id="KW-0808">Transferase</keyword>
<evidence type="ECO:0000259" key="10">
    <source>
        <dbReference type="PROSITE" id="PS50011"/>
    </source>
</evidence>
<dbReference type="EC" id="2.7.11.1" evidence="1"/>
<dbReference type="InterPro" id="IPR011009">
    <property type="entry name" value="Kinase-like_dom_sf"/>
</dbReference>
<evidence type="ECO:0000256" key="6">
    <source>
        <dbReference type="ARBA" id="ARBA00022840"/>
    </source>
</evidence>
<dbReference type="InterPro" id="IPR017441">
    <property type="entry name" value="Protein_kinase_ATP_BS"/>
</dbReference>
<organism evidence="11">
    <name type="scientific">Streptomyces sp. SID7499</name>
    <dbReference type="NCBI Taxonomy" id="2706086"/>
    <lineage>
        <taxon>Bacteria</taxon>
        <taxon>Bacillati</taxon>
        <taxon>Actinomycetota</taxon>
        <taxon>Actinomycetes</taxon>
        <taxon>Kitasatosporales</taxon>
        <taxon>Streptomycetaceae</taxon>
        <taxon>Streptomyces</taxon>
    </lineage>
</organism>
<accession>A0A6G3XJ83</accession>
<evidence type="ECO:0000313" key="11">
    <source>
        <dbReference type="EMBL" id="NEE17590.1"/>
    </source>
</evidence>
<name>A0A6G3XJ83_9ACTN</name>
<dbReference type="PANTHER" id="PTHR43289:SF6">
    <property type="entry name" value="SERINE_THREONINE-PROTEIN KINASE NEKL-3"/>
    <property type="match status" value="1"/>
</dbReference>
<dbReference type="PROSITE" id="PS00107">
    <property type="entry name" value="PROTEIN_KINASE_ATP"/>
    <property type="match status" value="1"/>
</dbReference>
<dbReference type="Gene3D" id="3.30.200.20">
    <property type="entry name" value="Phosphorylase Kinase, domain 1"/>
    <property type="match status" value="1"/>
</dbReference>
<evidence type="ECO:0000256" key="9">
    <source>
        <dbReference type="PROSITE-ProRule" id="PRU10141"/>
    </source>
</evidence>
<comment type="catalytic activity">
    <reaction evidence="7">
        <text>L-threonyl-[protein] + ATP = O-phospho-L-threonyl-[protein] + ADP + H(+)</text>
        <dbReference type="Rhea" id="RHEA:46608"/>
        <dbReference type="Rhea" id="RHEA-COMP:11060"/>
        <dbReference type="Rhea" id="RHEA-COMP:11605"/>
        <dbReference type="ChEBI" id="CHEBI:15378"/>
        <dbReference type="ChEBI" id="CHEBI:30013"/>
        <dbReference type="ChEBI" id="CHEBI:30616"/>
        <dbReference type="ChEBI" id="CHEBI:61977"/>
        <dbReference type="ChEBI" id="CHEBI:456216"/>
        <dbReference type="EC" id="2.7.11.1"/>
    </reaction>
</comment>
<dbReference type="PANTHER" id="PTHR43289">
    <property type="entry name" value="MITOGEN-ACTIVATED PROTEIN KINASE KINASE KINASE 20-RELATED"/>
    <property type="match status" value="1"/>
</dbReference>
<dbReference type="AlphaFoldDB" id="A0A6G3XJ83"/>
<dbReference type="PROSITE" id="PS50011">
    <property type="entry name" value="PROTEIN_KINASE_DOM"/>
    <property type="match status" value="1"/>
</dbReference>
<dbReference type="Pfam" id="PF00069">
    <property type="entry name" value="Pkinase"/>
    <property type="match status" value="1"/>
</dbReference>
<dbReference type="FunFam" id="3.30.200.20:FF:000035">
    <property type="entry name" value="Serine/threonine protein kinase Stk1"/>
    <property type="match status" value="1"/>
</dbReference>
<evidence type="ECO:0000256" key="2">
    <source>
        <dbReference type="ARBA" id="ARBA00022527"/>
    </source>
</evidence>
<comment type="caution">
    <text evidence="11">The sequence shown here is derived from an EMBL/GenBank/DDBJ whole genome shotgun (WGS) entry which is preliminary data.</text>
</comment>
<evidence type="ECO:0000256" key="4">
    <source>
        <dbReference type="ARBA" id="ARBA00022741"/>
    </source>
</evidence>
<keyword evidence="2 11" id="KW-0723">Serine/threonine-protein kinase</keyword>
<comment type="catalytic activity">
    <reaction evidence="8">
        <text>L-seryl-[protein] + ATP = O-phospho-L-seryl-[protein] + ADP + H(+)</text>
        <dbReference type="Rhea" id="RHEA:17989"/>
        <dbReference type="Rhea" id="RHEA-COMP:9863"/>
        <dbReference type="Rhea" id="RHEA-COMP:11604"/>
        <dbReference type="ChEBI" id="CHEBI:15378"/>
        <dbReference type="ChEBI" id="CHEBI:29999"/>
        <dbReference type="ChEBI" id="CHEBI:30616"/>
        <dbReference type="ChEBI" id="CHEBI:83421"/>
        <dbReference type="ChEBI" id="CHEBI:456216"/>
        <dbReference type="EC" id="2.7.11.1"/>
    </reaction>
</comment>
<sequence>MADTRLIQGRYRLLELIGRGGMGEVWRARDESLGRQVAVKCLKPVGPQHDRAFTRILRERFRREARVAASLQHRGVTVVHDFGEHEGVLYLVMELL</sequence>
<evidence type="ECO:0000256" key="7">
    <source>
        <dbReference type="ARBA" id="ARBA00047899"/>
    </source>
</evidence>
<dbReference type="SUPFAM" id="SSF56112">
    <property type="entry name" value="Protein kinase-like (PK-like)"/>
    <property type="match status" value="1"/>
</dbReference>
<proteinExistence type="predicted"/>
<evidence type="ECO:0000256" key="8">
    <source>
        <dbReference type="ARBA" id="ARBA00048679"/>
    </source>
</evidence>
<keyword evidence="4 9" id="KW-0547">Nucleotide-binding</keyword>
<evidence type="ECO:0000256" key="5">
    <source>
        <dbReference type="ARBA" id="ARBA00022777"/>
    </source>
</evidence>
<keyword evidence="6 9" id="KW-0067">ATP-binding</keyword>
<feature type="binding site" evidence="9">
    <location>
        <position position="40"/>
    </location>
    <ligand>
        <name>ATP</name>
        <dbReference type="ChEBI" id="CHEBI:30616"/>
    </ligand>
</feature>
<gene>
    <name evidence="11" type="ORF">G3M58_65410</name>
</gene>
<feature type="domain" description="Protein kinase" evidence="10">
    <location>
        <begin position="11"/>
        <end position="96"/>
    </location>
</feature>
<evidence type="ECO:0000256" key="3">
    <source>
        <dbReference type="ARBA" id="ARBA00022679"/>
    </source>
</evidence>